<gene>
    <name evidence="1" type="ORF">S01H1_45771</name>
</gene>
<dbReference type="InterPro" id="IPR036410">
    <property type="entry name" value="HSP_DnaJ_Cys-rich_dom_sf"/>
</dbReference>
<name>X0VPX2_9ZZZZ</name>
<dbReference type="SUPFAM" id="SSF57938">
    <property type="entry name" value="DnaJ/Hsp40 cysteine-rich domain"/>
    <property type="match status" value="1"/>
</dbReference>
<proteinExistence type="predicted"/>
<dbReference type="AlphaFoldDB" id="X0VPX2"/>
<evidence type="ECO:0000313" key="1">
    <source>
        <dbReference type="EMBL" id="GAG02606.1"/>
    </source>
</evidence>
<comment type="caution">
    <text evidence="1">The sequence shown here is derived from an EMBL/GenBank/DDBJ whole genome shotgun (WGS) entry which is preliminary data.</text>
</comment>
<reference evidence="1" key="1">
    <citation type="journal article" date="2014" name="Front. Microbiol.">
        <title>High frequency of phylogenetically diverse reductive dehalogenase-homologous genes in deep subseafloor sedimentary metagenomes.</title>
        <authorList>
            <person name="Kawai M."/>
            <person name="Futagami T."/>
            <person name="Toyoda A."/>
            <person name="Takaki Y."/>
            <person name="Nishi S."/>
            <person name="Hori S."/>
            <person name="Arai W."/>
            <person name="Tsubouchi T."/>
            <person name="Morono Y."/>
            <person name="Uchiyama I."/>
            <person name="Ito T."/>
            <person name="Fujiyama A."/>
            <person name="Inagaki F."/>
            <person name="Takami H."/>
        </authorList>
    </citation>
    <scope>NUCLEOTIDE SEQUENCE</scope>
    <source>
        <strain evidence="1">Expedition CK06-06</strain>
    </source>
</reference>
<organism evidence="1">
    <name type="scientific">marine sediment metagenome</name>
    <dbReference type="NCBI Taxonomy" id="412755"/>
    <lineage>
        <taxon>unclassified sequences</taxon>
        <taxon>metagenomes</taxon>
        <taxon>ecological metagenomes</taxon>
    </lineage>
</organism>
<evidence type="ECO:0008006" key="2">
    <source>
        <dbReference type="Google" id="ProtNLM"/>
    </source>
</evidence>
<sequence length="110" mass="12536">MTCRDYDIEQNANKIHDVIKHFENIFPEELAKTNIKRCGHCNATGLQTKHQTSAEFFCDNCGGTGYVGYEKIKKAYTCRMCNGSGCDNCDWTGMTDWVTHAMGSDIRRRK</sequence>
<protein>
    <recommendedName>
        <fullName evidence="2">CR-type domain-containing protein</fullName>
    </recommendedName>
</protein>
<accession>X0VPX2</accession>
<dbReference type="EMBL" id="BARS01029270">
    <property type="protein sequence ID" value="GAG02606.1"/>
    <property type="molecule type" value="Genomic_DNA"/>
</dbReference>